<dbReference type="InterPro" id="IPR029063">
    <property type="entry name" value="SAM-dependent_MTases_sf"/>
</dbReference>
<evidence type="ECO:0000313" key="2">
    <source>
        <dbReference type="EMBL" id="MDG3015980.1"/>
    </source>
</evidence>
<dbReference type="Gene3D" id="3.40.50.150">
    <property type="entry name" value="Vaccinia Virus protein VP39"/>
    <property type="match status" value="1"/>
</dbReference>
<gene>
    <name evidence="2" type="ORF">NVS88_15575</name>
</gene>
<dbReference type="PANTHER" id="PTHR43591:SF24">
    <property type="entry name" value="2-METHOXY-6-POLYPRENYL-1,4-BENZOQUINOL METHYLASE, MITOCHONDRIAL"/>
    <property type="match status" value="1"/>
</dbReference>
<dbReference type="Proteomes" id="UP001152755">
    <property type="component" value="Unassembled WGS sequence"/>
</dbReference>
<evidence type="ECO:0000313" key="3">
    <source>
        <dbReference type="Proteomes" id="UP001152755"/>
    </source>
</evidence>
<dbReference type="SUPFAM" id="SSF53335">
    <property type="entry name" value="S-adenosyl-L-methionine-dependent methyltransferases"/>
    <property type="match status" value="1"/>
</dbReference>
<keyword evidence="2" id="KW-0489">Methyltransferase</keyword>
<protein>
    <submittedName>
        <fullName evidence="2">Class I SAM-dependent methyltransferase</fullName>
    </submittedName>
</protein>
<dbReference type="GO" id="GO:0032259">
    <property type="term" value="P:methylation"/>
    <property type="evidence" value="ECO:0007669"/>
    <property type="project" value="UniProtKB-KW"/>
</dbReference>
<name>A0A9X4REJ0_9ACTN</name>
<feature type="domain" description="Methyltransferase" evidence="1">
    <location>
        <begin position="53"/>
        <end position="149"/>
    </location>
</feature>
<dbReference type="AlphaFoldDB" id="A0A9X4REJ0"/>
<comment type="caution">
    <text evidence="2">The sequence shown here is derived from an EMBL/GenBank/DDBJ whole genome shotgun (WGS) entry which is preliminary data.</text>
</comment>
<dbReference type="Pfam" id="PF13649">
    <property type="entry name" value="Methyltransf_25"/>
    <property type="match status" value="1"/>
</dbReference>
<keyword evidence="3" id="KW-1185">Reference proteome</keyword>
<reference evidence="2" key="1">
    <citation type="submission" date="2022-08" db="EMBL/GenBank/DDBJ databases">
        <title>Genome analysis of Corynebacteriales strain.</title>
        <authorList>
            <person name="Lee S.D."/>
        </authorList>
    </citation>
    <scope>NUCLEOTIDE SEQUENCE</scope>
    <source>
        <strain evidence="2">D3-21</strain>
    </source>
</reference>
<dbReference type="InterPro" id="IPR041698">
    <property type="entry name" value="Methyltransf_25"/>
</dbReference>
<dbReference type="PANTHER" id="PTHR43591">
    <property type="entry name" value="METHYLTRANSFERASE"/>
    <property type="match status" value="1"/>
</dbReference>
<evidence type="ECO:0000259" key="1">
    <source>
        <dbReference type="Pfam" id="PF13649"/>
    </source>
</evidence>
<dbReference type="RefSeq" id="WP_332520314.1">
    <property type="nucleotide sequence ID" value="NZ_JANRHA010000010.1"/>
</dbReference>
<dbReference type="EMBL" id="JANRHA010000010">
    <property type="protein sequence ID" value="MDG3015980.1"/>
    <property type="molecule type" value="Genomic_DNA"/>
</dbReference>
<proteinExistence type="predicted"/>
<sequence length="281" mass="30294">MTHTHAHPGHHHHPHDDADLAEILDLDGAVFGPMLDRITEWVHGQVSAGTRRIVDLGAGTGTGTVALARRFPTAEITAVDASPVMLDRLGEVAHEHGLSDRVRTVAADLDESWPPVGQVDLAWAALSLHHVADPDRVLRDVHAALVPGGAFAAVEMDALPRVLPDDIGLGRPGLETRCHQASAQSHEFDVHPNWRAQLEAAGFTPVEQRTFDAADDPAPSGLAQYARATLHRYRTGLSDMLSAEDLGVLGRLLDIDGPDSVLHRDDLAADARRTVWVAHHP</sequence>
<keyword evidence="2" id="KW-0808">Transferase</keyword>
<dbReference type="CDD" id="cd02440">
    <property type="entry name" value="AdoMet_MTases"/>
    <property type="match status" value="1"/>
</dbReference>
<dbReference type="GO" id="GO:0008168">
    <property type="term" value="F:methyltransferase activity"/>
    <property type="evidence" value="ECO:0007669"/>
    <property type="project" value="UniProtKB-KW"/>
</dbReference>
<organism evidence="2 3">
    <name type="scientific">Speluncibacter jeojiensis</name>
    <dbReference type="NCBI Taxonomy" id="2710754"/>
    <lineage>
        <taxon>Bacteria</taxon>
        <taxon>Bacillati</taxon>
        <taxon>Actinomycetota</taxon>
        <taxon>Actinomycetes</taxon>
        <taxon>Mycobacteriales</taxon>
        <taxon>Speluncibacteraceae</taxon>
        <taxon>Speluncibacter</taxon>
    </lineage>
</organism>
<accession>A0A9X4REJ0</accession>